<reference evidence="1 2" key="1">
    <citation type="journal article" date="2017" name="Genome Biol.">
        <title>New reference genome sequences of hot pepper reveal the massive evolution of plant disease-resistance genes by retroduplication.</title>
        <authorList>
            <person name="Kim S."/>
            <person name="Park J."/>
            <person name="Yeom S.I."/>
            <person name="Kim Y.M."/>
            <person name="Seo E."/>
            <person name="Kim K.T."/>
            <person name="Kim M.S."/>
            <person name="Lee J.M."/>
            <person name="Cheong K."/>
            <person name="Shin H.S."/>
            <person name="Kim S.B."/>
            <person name="Han K."/>
            <person name="Lee J."/>
            <person name="Park M."/>
            <person name="Lee H.A."/>
            <person name="Lee H.Y."/>
            <person name="Lee Y."/>
            <person name="Oh S."/>
            <person name="Lee J.H."/>
            <person name="Choi E."/>
            <person name="Choi E."/>
            <person name="Lee S.E."/>
            <person name="Jeon J."/>
            <person name="Kim H."/>
            <person name="Choi G."/>
            <person name="Song H."/>
            <person name="Lee J."/>
            <person name="Lee S.C."/>
            <person name="Kwon J.K."/>
            <person name="Lee H.Y."/>
            <person name="Koo N."/>
            <person name="Hong Y."/>
            <person name="Kim R.W."/>
            <person name="Kang W.H."/>
            <person name="Huh J.H."/>
            <person name="Kang B.C."/>
            <person name="Yang T.J."/>
            <person name="Lee Y.H."/>
            <person name="Bennetzen J.L."/>
            <person name="Choi D."/>
        </authorList>
    </citation>
    <scope>NUCLEOTIDE SEQUENCE [LARGE SCALE GENOMIC DNA]</scope>
    <source>
        <strain evidence="2">cv. PBC81</strain>
    </source>
</reference>
<dbReference type="Proteomes" id="UP000224567">
    <property type="component" value="Unassembled WGS sequence"/>
</dbReference>
<reference evidence="2" key="2">
    <citation type="journal article" date="2017" name="J. Anim. Genet.">
        <title>Multiple reference genome sequences of hot pepper reveal the massive evolution of plant disease resistance genes by retroduplication.</title>
        <authorList>
            <person name="Kim S."/>
            <person name="Park J."/>
            <person name="Yeom S.-I."/>
            <person name="Kim Y.-M."/>
            <person name="Seo E."/>
            <person name="Kim K.-T."/>
            <person name="Kim M.-S."/>
            <person name="Lee J.M."/>
            <person name="Cheong K."/>
            <person name="Shin H.-S."/>
            <person name="Kim S.-B."/>
            <person name="Han K."/>
            <person name="Lee J."/>
            <person name="Park M."/>
            <person name="Lee H.-A."/>
            <person name="Lee H.-Y."/>
            <person name="Lee Y."/>
            <person name="Oh S."/>
            <person name="Lee J.H."/>
            <person name="Choi E."/>
            <person name="Choi E."/>
            <person name="Lee S.E."/>
            <person name="Jeon J."/>
            <person name="Kim H."/>
            <person name="Choi G."/>
            <person name="Song H."/>
            <person name="Lee J."/>
            <person name="Lee S.-C."/>
            <person name="Kwon J.-K."/>
            <person name="Lee H.-Y."/>
            <person name="Koo N."/>
            <person name="Hong Y."/>
            <person name="Kim R.W."/>
            <person name="Kang W.-H."/>
            <person name="Huh J.H."/>
            <person name="Kang B.-C."/>
            <person name="Yang T.-J."/>
            <person name="Lee Y.-H."/>
            <person name="Bennetzen J.L."/>
            <person name="Choi D."/>
        </authorList>
    </citation>
    <scope>NUCLEOTIDE SEQUENCE [LARGE SCALE GENOMIC DNA]</scope>
    <source>
        <strain evidence="2">cv. PBC81</strain>
    </source>
</reference>
<dbReference type="EMBL" id="MLFT02000003">
    <property type="protein sequence ID" value="PHT53289.1"/>
    <property type="molecule type" value="Genomic_DNA"/>
</dbReference>
<dbReference type="InterPro" id="IPR036869">
    <property type="entry name" value="J_dom_sf"/>
</dbReference>
<dbReference type="SUPFAM" id="SSF46565">
    <property type="entry name" value="Chaperone J-domain"/>
    <property type="match status" value="1"/>
</dbReference>
<evidence type="ECO:0000313" key="2">
    <source>
        <dbReference type="Proteomes" id="UP000224567"/>
    </source>
</evidence>
<dbReference type="STRING" id="33114.A0A2G2X784"/>
<dbReference type="AlphaFoldDB" id="A0A2G2X784"/>
<proteinExistence type="predicted"/>
<keyword evidence="2" id="KW-1185">Reference proteome</keyword>
<dbReference type="InterPro" id="IPR001623">
    <property type="entry name" value="DnaJ_domain"/>
</dbReference>
<evidence type="ECO:0000313" key="1">
    <source>
        <dbReference type="EMBL" id="PHT53289.1"/>
    </source>
</evidence>
<comment type="caution">
    <text evidence="1">The sequence shown here is derived from an EMBL/GenBank/DDBJ whole genome shotgun (WGS) entry which is preliminary data.</text>
</comment>
<dbReference type="CDD" id="cd06257">
    <property type="entry name" value="DnaJ"/>
    <property type="match status" value="1"/>
</dbReference>
<dbReference type="OrthoDB" id="10250354at2759"/>
<name>A0A2G2X784_CAPBA</name>
<accession>A0A2G2X784</accession>
<gene>
    <name evidence="1" type="ORF">CQW23_07751</name>
</gene>
<organism evidence="1 2">
    <name type="scientific">Capsicum baccatum</name>
    <name type="common">Peruvian pepper</name>
    <dbReference type="NCBI Taxonomy" id="33114"/>
    <lineage>
        <taxon>Eukaryota</taxon>
        <taxon>Viridiplantae</taxon>
        <taxon>Streptophyta</taxon>
        <taxon>Embryophyta</taxon>
        <taxon>Tracheophyta</taxon>
        <taxon>Spermatophyta</taxon>
        <taxon>Magnoliopsida</taxon>
        <taxon>eudicotyledons</taxon>
        <taxon>Gunneridae</taxon>
        <taxon>Pentapetalae</taxon>
        <taxon>asterids</taxon>
        <taxon>lamiids</taxon>
        <taxon>Solanales</taxon>
        <taxon>Solanaceae</taxon>
        <taxon>Solanoideae</taxon>
        <taxon>Capsiceae</taxon>
        <taxon>Capsicum</taxon>
    </lineage>
</organism>
<protein>
    <submittedName>
        <fullName evidence="1">Uncharacterized protein</fullName>
    </submittedName>
</protein>
<sequence>MGMDREGGSSGSCYYSVLGILKDASCSDIRPSYRKLALDLAFPISRIVMLVYALSRTVYGALDNPKLTYRGNVKLRASINKISLLSVSVGLSISFCNASNLVPGTLHGAHDPEGPQANP</sequence>
<dbReference type="Gene3D" id="1.10.287.110">
    <property type="entry name" value="DnaJ domain"/>
    <property type="match status" value="1"/>
</dbReference>